<dbReference type="EMBL" id="JAUSSU010000012">
    <property type="protein sequence ID" value="MDQ0115667.1"/>
    <property type="molecule type" value="Genomic_DNA"/>
</dbReference>
<accession>A0ABT9U7N6</accession>
<protein>
    <recommendedName>
        <fullName evidence="4">DUF3221 domain-containing protein</fullName>
    </recommendedName>
</protein>
<gene>
    <name evidence="2" type="ORF">J2T15_005134</name>
</gene>
<sequence>MKRSIGCRSFAVMLILVLAFLATGCGRSQGGYKDDVLIGFFSRVDAEQGEVIVDISDWAHRNDKGPGQNDWGAEYHGKLTSSTIIRNEAGETVDLATLKEGQRVRIYPPDSSTDKLDELVVLEMTEQEKYKRMGWLAQGKGRLHTVVVSGENVDERYDDSKMEQEIPSALKGGLALMGYVPDHNAIIDVKGQFELEAFPAFLVFDNEKLVYKTYDTAELEKFLRSQ</sequence>
<dbReference type="RefSeq" id="WP_307207510.1">
    <property type="nucleotide sequence ID" value="NZ_JAUSSU010000012.1"/>
</dbReference>
<evidence type="ECO:0000256" key="1">
    <source>
        <dbReference type="SAM" id="SignalP"/>
    </source>
</evidence>
<keyword evidence="3" id="KW-1185">Reference proteome</keyword>
<dbReference type="Proteomes" id="UP001229346">
    <property type="component" value="Unassembled WGS sequence"/>
</dbReference>
<feature type="signal peptide" evidence="1">
    <location>
        <begin position="1"/>
        <end position="24"/>
    </location>
</feature>
<dbReference type="PROSITE" id="PS51257">
    <property type="entry name" value="PROKAR_LIPOPROTEIN"/>
    <property type="match status" value="1"/>
</dbReference>
<comment type="caution">
    <text evidence="2">The sequence shown here is derived from an EMBL/GenBank/DDBJ whole genome shotgun (WGS) entry which is preliminary data.</text>
</comment>
<organism evidence="2 3">
    <name type="scientific">Paenibacillus harenae</name>
    <dbReference type="NCBI Taxonomy" id="306543"/>
    <lineage>
        <taxon>Bacteria</taxon>
        <taxon>Bacillati</taxon>
        <taxon>Bacillota</taxon>
        <taxon>Bacilli</taxon>
        <taxon>Bacillales</taxon>
        <taxon>Paenibacillaceae</taxon>
        <taxon>Paenibacillus</taxon>
    </lineage>
</organism>
<feature type="chain" id="PRO_5046549466" description="DUF3221 domain-containing protein" evidence="1">
    <location>
        <begin position="25"/>
        <end position="226"/>
    </location>
</feature>
<evidence type="ECO:0000313" key="3">
    <source>
        <dbReference type="Proteomes" id="UP001229346"/>
    </source>
</evidence>
<evidence type="ECO:0000313" key="2">
    <source>
        <dbReference type="EMBL" id="MDQ0115667.1"/>
    </source>
</evidence>
<evidence type="ECO:0008006" key="4">
    <source>
        <dbReference type="Google" id="ProtNLM"/>
    </source>
</evidence>
<proteinExistence type="predicted"/>
<keyword evidence="1" id="KW-0732">Signal</keyword>
<name>A0ABT9U7N6_PAEHA</name>
<reference evidence="2 3" key="1">
    <citation type="submission" date="2023-07" db="EMBL/GenBank/DDBJ databases">
        <title>Sorghum-associated microbial communities from plants grown in Nebraska, USA.</title>
        <authorList>
            <person name="Schachtman D."/>
        </authorList>
    </citation>
    <scope>NUCLEOTIDE SEQUENCE [LARGE SCALE GENOMIC DNA]</scope>
    <source>
        <strain evidence="2 3">CC482</strain>
    </source>
</reference>